<evidence type="ECO:0000313" key="3">
    <source>
        <dbReference type="EMBL" id="SDT16927.1"/>
    </source>
</evidence>
<evidence type="ECO:0000256" key="1">
    <source>
        <dbReference type="ARBA" id="ARBA00006484"/>
    </source>
</evidence>
<protein>
    <submittedName>
        <fullName evidence="3">Enoyl-(Acyl carrier protein) reductase</fullName>
    </submittedName>
</protein>
<keyword evidence="4" id="KW-1185">Reference proteome</keyword>
<evidence type="ECO:0000313" key="4">
    <source>
        <dbReference type="Proteomes" id="UP000199597"/>
    </source>
</evidence>
<dbReference type="CDD" id="cd05233">
    <property type="entry name" value="SDR_c"/>
    <property type="match status" value="1"/>
</dbReference>
<dbReference type="PANTHER" id="PTHR24321:SF8">
    <property type="entry name" value="ESTRADIOL 17-BETA-DEHYDROGENASE 8-RELATED"/>
    <property type="match status" value="1"/>
</dbReference>
<sequence>MLPAEISDYGLEQWDADFDINLRHVILAGSRLAPQLPDGASMVFVSSVAGSHGSLASPGYGPTKAALEVWVKQLAARYGRRGIRVNAVAPGLFLSPRMSERLARDPAVAKLAERPLLARFGRPEEVATPIAFLLSPAAGYITASTIPVEGGGLSQDSTGLDSMVLTRD</sequence>
<accession>A0A1H1Y679</accession>
<dbReference type="SUPFAM" id="SSF51735">
    <property type="entry name" value="NAD(P)-binding Rossmann-fold domains"/>
    <property type="match status" value="1"/>
</dbReference>
<dbReference type="Proteomes" id="UP000199597">
    <property type="component" value="Chromosome I"/>
</dbReference>
<name>A0A1H1Y679_9MICO</name>
<dbReference type="PRINTS" id="PR00081">
    <property type="entry name" value="GDHRDH"/>
</dbReference>
<dbReference type="GO" id="GO:0016491">
    <property type="term" value="F:oxidoreductase activity"/>
    <property type="evidence" value="ECO:0007669"/>
    <property type="project" value="UniProtKB-KW"/>
</dbReference>
<dbReference type="Gene3D" id="3.40.50.720">
    <property type="entry name" value="NAD(P)-binding Rossmann-like Domain"/>
    <property type="match status" value="1"/>
</dbReference>
<dbReference type="InterPro" id="IPR002347">
    <property type="entry name" value="SDR_fam"/>
</dbReference>
<keyword evidence="2" id="KW-0560">Oxidoreductase</keyword>
<dbReference type="InterPro" id="IPR036291">
    <property type="entry name" value="NAD(P)-bd_dom_sf"/>
</dbReference>
<dbReference type="Pfam" id="PF13561">
    <property type="entry name" value="adh_short_C2"/>
    <property type="match status" value="1"/>
</dbReference>
<dbReference type="PANTHER" id="PTHR24321">
    <property type="entry name" value="DEHYDROGENASES, SHORT CHAIN"/>
    <property type="match status" value="1"/>
</dbReference>
<proteinExistence type="inferred from homology"/>
<dbReference type="STRING" id="1136497.SAMN04489752_3566"/>
<comment type="similarity">
    <text evidence="1">Belongs to the short-chain dehydrogenases/reductases (SDR) family.</text>
</comment>
<dbReference type="AlphaFoldDB" id="A0A1H1Y679"/>
<gene>
    <name evidence="3" type="ORF">SAMN04489752_3566</name>
</gene>
<dbReference type="EMBL" id="LT629766">
    <property type="protein sequence ID" value="SDT16927.1"/>
    <property type="molecule type" value="Genomic_DNA"/>
</dbReference>
<organism evidence="3 4">
    <name type="scientific">Brevibacterium siliguriense</name>
    <dbReference type="NCBI Taxonomy" id="1136497"/>
    <lineage>
        <taxon>Bacteria</taxon>
        <taxon>Bacillati</taxon>
        <taxon>Actinomycetota</taxon>
        <taxon>Actinomycetes</taxon>
        <taxon>Micrococcales</taxon>
        <taxon>Brevibacteriaceae</taxon>
        <taxon>Brevibacterium</taxon>
    </lineage>
</organism>
<evidence type="ECO:0000256" key="2">
    <source>
        <dbReference type="ARBA" id="ARBA00023002"/>
    </source>
</evidence>
<dbReference type="OrthoDB" id="517007at2"/>
<reference evidence="4" key="1">
    <citation type="submission" date="2016-10" db="EMBL/GenBank/DDBJ databases">
        <authorList>
            <person name="Varghese N."/>
            <person name="Submissions S."/>
        </authorList>
    </citation>
    <scope>NUCLEOTIDE SEQUENCE [LARGE SCALE GENOMIC DNA]</scope>
    <source>
        <strain evidence="4">DSM 23676</strain>
    </source>
</reference>